<dbReference type="Proteomes" id="UP000256220">
    <property type="component" value="Unassembled WGS sequence"/>
</dbReference>
<dbReference type="AlphaFoldDB" id="A0A2P2FTY6"/>
<evidence type="ECO:0000256" key="1">
    <source>
        <dbReference type="ARBA" id="ARBA00006068"/>
    </source>
</evidence>
<proteinExistence type="inferred from homology"/>
<reference evidence="5 6" key="1">
    <citation type="journal article" date="2014" name="Genome Announc.">
        <title>Draft Genome Sequence of Amycolatopsis lurida NRRL 2430, Producer of the Glycopeptide Family Antibiotic Ristocetin.</title>
        <authorList>
            <person name="Kwun M.J."/>
            <person name="Hong H.J."/>
        </authorList>
    </citation>
    <scope>NUCLEOTIDE SEQUENCE [LARGE SCALE GENOMIC DNA]</scope>
    <source>
        <strain evidence="5 6">NRRL 2430</strain>
    </source>
</reference>
<feature type="compositionally biased region" description="Pro residues" evidence="2">
    <location>
        <begin position="12"/>
        <end position="21"/>
    </location>
</feature>
<dbReference type="Pfam" id="PF03816">
    <property type="entry name" value="LytR_cpsA_psr"/>
    <property type="match status" value="1"/>
</dbReference>
<evidence type="ECO:0000256" key="3">
    <source>
        <dbReference type="SAM" id="Phobius"/>
    </source>
</evidence>
<dbReference type="Gene3D" id="3.40.630.190">
    <property type="entry name" value="LCP protein"/>
    <property type="match status" value="1"/>
</dbReference>
<dbReference type="EMBL" id="JFBM01000013">
    <property type="protein sequence ID" value="KFU80190.1"/>
    <property type="molecule type" value="Genomic_DNA"/>
</dbReference>
<keyword evidence="6" id="KW-1185">Reference proteome</keyword>
<organism evidence="5 6">
    <name type="scientific">Amycolatopsis lurida NRRL 2430</name>
    <dbReference type="NCBI Taxonomy" id="1460371"/>
    <lineage>
        <taxon>Bacteria</taxon>
        <taxon>Bacillati</taxon>
        <taxon>Actinomycetota</taxon>
        <taxon>Actinomycetes</taxon>
        <taxon>Pseudonocardiales</taxon>
        <taxon>Pseudonocardiaceae</taxon>
        <taxon>Amycolatopsis</taxon>
    </lineage>
</organism>
<comment type="caution">
    <text evidence="5">The sequence shown here is derived from an EMBL/GenBank/DDBJ whole genome shotgun (WGS) entry which is preliminary data.</text>
</comment>
<evidence type="ECO:0000256" key="2">
    <source>
        <dbReference type="SAM" id="MobiDB-lite"/>
    </source>
</evidence>
<accession>A0A2P2FTY6</accession>
<feature type="transmembrane region" description="Helical" evidence="3">
    <location>
        <begin position="94"/>
        <end position="113"/>
    </location>
</feature>
<feature type="domain" description="Cell envelope-related transcriptional attenuator" evidence="4">
    <location>
        <begin position="170"/>
        <end position="315"/>
    </location>
</feature>
<feature type="compositionally biased region" description="Basic and acidic residues" evidence="2">
    <location>
        <begin position="1"/>
        <end position="10"/>
    </location>
</feature>
<protein>
    <submittedName>
        <fullName evidence="5">LytTR family transcriptional regulator</fullName>
    </submittedName>
</protein>
<keyword evidence="3" id="KW-0812">Transmembrane</keyword>
<comment type="similarity">
    <text evidence="1">Belongs to the LytR/CpsA/Psr (LCP) family.</text>
</comment>
<feature type="region of interest" description="Disordered" evidence="2">
    <location>
        <begin position="1"/>
        <end position="85"/>
    </location>
</feature>
<evidence type="ECO:0000313" key="6">
    <source>
        <dbReference type="Proteomes" id="UP000256220"/>
    </source>
</evidence>
<name>A0A2P2FTY6_AMYLU</name>
<sequence length="404" mass="43112">MTYGGDDRGRRMPPPQRPPSGRPRRHQPAQMMPLPGRGSSPYDERTRPMGHGGQERPAGPPPRRPGPPQPPPGRPADDGARPPRRRKRWGFGKVLLTLLTVFVVFLAGVWVYLEFSINRVDALADYSGRPVSAEGTNWLIVGSDSRDGLTPEEQEKLVTGDSKAAGGGKRTDTIMIAHVPSNSTKPTLLSLPRDSQVTIPGHGKNKINAAFSIGGPALLAQTVEGATGLRMDHYAEIGFGGFAKIVDAIGGVHMCVEKPMEDTLTGIKIPAGCQDLQGPQALGFVRMRHSEATPRSDLDRVANQRKFIGALVSEIGSPGTLLNPFSLFPLLSTGPDALTMDTGDHVHNLVGLALAMRGISSGGVVTTTVPVTSGSAENWDKTKSKLLFDALKNDTEIPDSAILT</sequence>
<gene>
    <name evidence="5" type="ORF">BB31_16960</name>
</gene>
<dbReference type="RefSeq" id="WP_034311842.1">
    <property type="nucleotide sequence ID" value="NZ_JFBM01000013.1"/>
</dbReference>
<feature type="compositionally biased region" description="Pro residues" evidence="2">
    <location>
        <begin position="58"/>
        <end position="74"/>
    </location>
</feature>
<keyword evidence="3" id="KW-1133">Transmembrane helix</keyword>
<dbReference type="InterPro" id="IPR050922">
    <property type="entry name" value="LytR/CpsA/Psr_CW_biosynth"/>
</dbReference>
<dbReference type="NCBIfam" id="TIGR00350">
    <property type="entry name" value="lytR_cpsA_psr"/>
    <property type="match status" value="1"/>
</dbReference>
<evidence type="ECO:0000259" key="4">
    <source>
        <dbReference type="Pfam" id="PF03816"/>
    </source>
</evidence>
<dbReference type="PANTHER" id="PTHR33392">
    <property type="entry name" value="POLYISOPRENYL-TEICHOIC ACID--PEPTIDOGLYCAN TEICHOIC ACID TRANSFERASE TAGU"/>
    <property type="match status" value="1"/>
</dbReference>
<evidence type="ECO:0000313" key="5">
    <source>
        <dbReference type="EMBL" id="KFU80190.1"/>
    </source>
</evidence>
<keyword evidence="3" id="KW-0472">Membrane</keyword>
<dbReference type="InterPro" id="IPR004474">
    <property type="entry name" value="LytR_CpsA_psr"/>
</dbReference>
<dbReference type="PANTHER" id="PTHR33392:SF6">
    <property type="entry name" value="POLYISOPRENYL-TEICHOIC ACID--PEPTIDOGLYCAN TEICHOIC ACID TRANSFERASE TAGU"/>
    <property type="match status" value="1"/>
</dbReference>